<dbReference type="InterPro" id="IPR036236">
    <property type="entry name" value="Znf_C2H2_sf"/>
</dbReference>
<dbReference type="Proteomes" id="UP000887565">
    <property type="component" value="Unplaced"/>
</dbReference>
<dbReference type="InterPro" id="IPR012337">
    <property type="entry name" value="RNaseH-like_sf"/>
</dbReference>
<evidence type="ECO:0000313" key="1">
    <source>
        <dbReference type="Proteomes" id="UP000887565"/>
    </source>
</evidence>
<dbReference type="AlphaFoldDB" id="A0A915I3Z3"/>
<dbReference type="WBParaSite" id="nRc.2.0.1.t08555-RA">
    <property type="protein sequence ID" value="nRc.2.0.1.t08555-RA"/>
    <property type="gene ID" value="nRc.2.0.1.g08555"/>
</dbReference>
<protein>
    <submittedName>
        <fullName evidence="2">BED-type domain-containing protein</fullName>
    </submittedName>
</protein>
<reference evidence="2" key="1">
    <citation type="submission" date="2022-11" db="UniProtKB">
        <authorList>
            <consortium name="WormBaseParasite"/>
        </authorList>
    </citation>
    <scope>IDENTIFICATION</scope>
</reference>
<accession>A0A915I3Z3</accession>
<evidence type="ECO:0000313" key="2">
    <source>
        <dbReference type="WBParaSite" id="nRc.2.0.1.t08555-RA"/>
    </source>
</evidence>
<keyword evidence="1" id="KW-1185">Reference proteome</keyword>
<name>A0A915I3Z3_ROMCU</name>
<organism evidence="1 2">
    <name type="scientific">Romanomermis culicivorax</name>
    <name type="common">Nematode worm</name>
    <dbReference type="NCBI Taxonomy" id="13658"/>
    <lineage>
        <taxon>Eukaryota</taxon>
        <taxon>Metazoa</taxon>
        <taxon>Ecdysozoa</taxon>
        <taxon>Nematoda</taxon>
        <taxon>Enoplea</taxon>
        <taxon>Dorylaimia</taxon>
        <taxon>Mermithida</taxon>
        <taxon>Mermithoidea</taxon>
        <taxon>Mermithidae</taxon>
        <taxon>Romanomermis</taxon>
    </lineage>
</organism>
<dbReference type="SUPFAM" id="SSF57667">
    <property type="entry name" value="beta-beta-alpha zinc fingers"/>
    <property type="match status" value="1"/>
</dbReference>
<proteinExistence type="predicted"/>
<dbReference type="SUPFAM" id="SSF53098">
    <property type="entry name" value="Ribonuclease H-like"/>
    <property type="match status" value="1"/>
</dbReference>
<sequence length="219" mass="24894">MQCTDAIVSTASSISSTDQSESCSISKRANPFFAGGRRQSFIWRLFTDADSPHKLKVAVCKHCKMLRKYHKKSENVLRHLLQCNGFRKYARSLDDCDVPESCTGNISVSSENGSNKDRRNAMYDQIRDYTTAANIEKQRKSWKFKVLIEGKKSRLEYWLTDGAGWPLLQEIAVELLSPSLSSTSNEIRSRSSFNAIHSKLRDLLSDDTINKLVFVKMDL</sequence>